<comment type="caution">
    <text evidence="2">The sequence shown here is derived from an EMBL/GenBank/DDBJ whole genome shotgun (WGS) entry which is preliminary data.</text>
</comment>
<name>A0ABS9X6C8_9GAMM</name>
<protein>
    <submittedName>
        <fullName evidence="2">Uncharacterized protein</fullName>
    </submittedName>
</protein>
<organism evidence="2 3">
    <name type="scientific">Colwellia maritima</name>
    <dbReference type="NCBI Taxonomy" id="2912588"/>
    <lineage>
        <taxon>Bacteria</taxon>
        <taxon>Pseudomonadati</taxon>
        <taxon>Pseudomonadota</taxon>
        <taxon>Gammaproteobacteria</taxon>
        <taxon>Alteromonadales</taxon>
        <taxon>Colwelliaceae</taxon>
        <taxon>Colwellia</taxon>
    </lineage>
</organism>
<sequence length="73" mass="7725">AVSTRFSKSSPSNSLSSNPFSPMVKPCSIVNFSARSSLINASSFVKSTLALLPSPNNSLNAKFTPLLQDPPLQ</sequence>
<feature type="non-terminal residue" evidence="2">
    <location>
        <position position="1"/>
    </location>
</feature>
<reference evidence="2" key="1">
    <citation type="submission" date="2022-01" db="EMBL/GenBank/DDBJ databases">
        <title>Colwellia maritima, isolated from seawater.</title>
        <authorList>
            <person name="Kristyanto S."/>
            <person name="Jung J."/>
            <person name="Jeon C.O."/>
        </authorList>
    </citation>
    <scope>NUCLEOTIDE SEQUENCE</scope>
    <source>
        <strain evidence="2">MSW7</strain>
    </source>
</reference>
<evidence type="ECO:0000313" key="3">
    <source>
        <dbReference type="Proteomes" id="UP001139646"/>
    </source>
</evidence>
<gene>
    <name evidence="2" type="ORF">L3081_15755</name>
</gene>
<dbReference type="Proteomes" id="UP001139646">
    <property type="component" value="Unassembled WGS sequence"/>
</dbReference>
<accession>A0ABS9X6C8</accession>
<dbReference type="EMBL" id="JAKKSL010000003">
    <property type="protein sequence ID" value="MCI2284582.1"/>
    <property type="molecule type" value="Genomic_DNA"/>
</dbReference>
<evidence type="ECO:0000313" key="2">
    <source>
        <dbReference type="EMBL" id="MCI2284582.1"/>
    </source>
</evidence>
<dbReference type="RefSeq" id="WP_242287065.1">
    <property type="nucleotide sequence ID" value="NZ_JAKKSL010000003.1"/>
</dbReference>
<proteinExistence type="predicted"/>
<evidence type="ECO:0000256" key="1">
    <source>
        <dbReference type="SAM" id="MobiDB-lite"/>
    </source>
</evidence>
<feature type="region of interest" description="Disordered" evidence="1">
    <location>
        <begin position="1"/>
        <end position="21"/>
    </location>
</feature>
<keyword evidence="3" id="KW-1185">Reference proteome</keyword>